<dbReference type="InterPro" id="IPR018951">
    <property type="entry name" value="Fumarase_C_C"/>
</dbReference>
<dbReference type="InterPro" id="IPR020557">
    <property type="entry name" value="Fumarate_lyase_CS"/>
</dbReference>
<dbReference type="PANTHER" id="PTHR42696">
    <property type="entry name" value="ASPARTATE AMMONIA-LYASE"/>
    <property type="match status" value="1"/>
</dbReference>
<dbReference type="AlphaFoldDB" id="E3HC00"/>
<dbReference type="OrthoDB" id="9802809at2"/>
<keyword evidence="5" id="KW-1185">Reference proteome</keyword>
<reference evidence="4 5" key="1">
    <citation type="journal article" date="2010" name="Stand. Genomic Sci.">
        <title>Complete genome sequence of Ilyobacter polytropus type strain (CuHbu1).</title>
        <authorList>
            <person name="Sikorski J."/>
            <person name="Chertkov O."/>
            <person name="Lapidus A."/>
            <person name="Nolan M."/>
            <person name="Lucas S."/>
            <person name="Del Rio T.G."/>
            <person name="Tice H."/>
            <person name="Cheng J.F."/>
            <person name="Tapia R."/>
            <person name="Han C."/>
            <person name="Goodwin L."/>
            <person name="Pitluck S."/>
            <person name="Liolios K."/>
            <person name="Ivanova N."/>
            <person name="Mavromatis K."/>
            <person name="Mikhailova N."/>
            <person name="Pati A."/>
            <person name="Chen A."/>
            <person name="Palaniappan K."/>
            <person name="Land M."/>
            <person name="Hauser L."/>
            <person name="Chang Y.J."/>
            <person name="Jeffries C.D."/>
            <person name="Brambilla E."/>
            <person name="Yasawong M."/>
            <person name="Rohde M."/>
            <person name="Pukall R."/>
            <person name="Spring S."/>
            <person name="Goker M."/>
            <person name="Woyke T."/>
            <person name="Bristow J."/>
            <person name="Eisen J.A."/>
            <person name="Markowitz V."/>
            <person name="Hugenholtz P."/>
            <person name="Kyrpides N.C."/>
            <person name="Klenk H.P."/>
        </authorList>
    </citation>
    <scope>NUCLEOTIDE SEQUENCE [LARGE SCALE GENOMIC DNA]</scope>
    <source>
        <strain evidence="5">ATCC 51220 / DSM 2926 / LMG 16218 / CuHBu1</strain>
        <plasmid evidence="5">pILYOP01</plasmid>
    </source>
</reference>
<dbReference type="InterPro" id="IPR000362">
    <property type="entry name" value="Fumarate_lyase_fam"/>
</dbReference>
<dbReference type="InterPro" id="IPR008948">
    <property type="entry name" value="L-Aspartase-like"/>
</dbReference>
<protein>
    <submittedName>
        <fullName evidence="4">Fumarase</fullName>
        <ecNumber evidence="4">4.2.1.2</ecNumber>
        <ecNumber evidence="4">4.3.1.1</ecNumber>
    </submittedName>
</protein>
<gene>
    <name evidence="4" type="ordered locus">Ilyop_2567</name>
</gene>
<evidence type="ECO:0000313" key="5">
    <source>
        <dbReference type="Proteomes" id="UP000006875"/>
    </source>
</evidence>
<dbReference type="InterPro" id="IPR024083">
    <property type="entry name" value="Fumarase/histidase_N"/>
</dbReference>
<dbReference type="InterPro" id="IPR051546">
    <property type="entry name" value="Aspartate_Ammonia-Lyase"/>
</dbReference>
<dbReference type="Gene3D" id="1.10.40.30">
    <property type="entry name" value="Fumarase/aspartase (C-terminal domain)"/>
    <property type="match status" value="1"/>
</dbReference>
<dbReference type="RefSeq" id="WP_013388985.1">
    <property type="nucleotide sequence ID" value="NC_014633.1"/>
</dbReference>
<dbReference type="FunFam" id="1.10.275.10:FF:000001">
    <property type="entry name" value="Fumarate hydratase, mitochondrial"/>
    <property type="match status" value="1"/>
</dbReference>
<dbReference type="EC" id="4.2.1.2" evidence="4"/>
<dbReference type="GO" id="GO:0004333">
    <property type="term" value="F:fumarate hydratase activity"/>
    <property type="evidence" value="ECO:0007669"/>
    <property type="project" value="UniProtKB-EC"/>
</dbReference>
<evidence type="ECO:0000259" key="3">
    <source>
        <dbReference type="Pfam" id="PF10415"/>
    </source>
</evidence>
<dbReference type="InterPro" id="IPR022761">
    <property type="entry name" value="Fumarate_lyase_N"/>
</dbReference>
<keyword evidence="4" id="KW-0614">Plasmid</keyword>
<organism evidence="4 5">
    <name type="scientific">Ilyobacter polytropus (strain ATCC 51220 / DSM 2926 / LMG 16218 / CuHBu1)</name>
    <dbReference type="NCBI Taxonomy" id="572544"/>
    <lineage>
        <taxon>Bacteria</taxon>
        <taxon>Fusobacteriati</taxon>
        <taxon>Fusobacteriota</taxon>
        <taxon>Fusobacteriia</taxon>
        <taxon>Fusobacteriales</taxon>
        <taxon>Fusobacteriaceae</taxon>
        <taxon>Ilyobacter</taxon>
    </lineage>
</organism>
<proteinExistence type="predicted"/>
<accession>E3HC00</accession>
<feature type="domain" description="Fumarase C C-terminal" evidence="3">
    <location>
        <begin position="407"/>
        <end position="460"/>
    </location>
</feature>
<dbReference type="PANTHER" id="PTHR42696:SF2">
    <property type="entry name" value="ASPARTATE AMMONIA-LYASE"/>
    <property type="match status" value="1"/>
</dbReference>
<sequence length="471" mass="51418">MSKFRTEFDSIGGIQVPAEAYYGAQTLRGKNNFHITGYKVSPLFMNSMAMVKKAAAMANCEAGVISKKVSDAIIMAGDEIIAGKMHDQFITDVIQGGAGTSMNMNMNEVIANRANEILGGEKGVYDLVHPNDHVNYCQSTNDVIPTTGKLTILRMSRKMLVSLEKLYDALMEKSKEFDGVIKMGRTHLQDAIPIRLGQEFRAYAQPIKRDINRIKSVLEDFQNVNMGATAVGTGLNADVSYVKSVVRFLSDVSGIELIQSEDLVDGTRNLDVFVWMSSALKICAVNLSKMVNDLRLMASGPTAGFNEINLPQMQPGSSIMPGKVNPVILEVMNQVSFQVFGNDLTITKAAEAGQLELNVFEPVLFFNLFQSIEILKNGVDTLVENCIEGITANEARCKKMVDDSIGILTALNPHIGYKNASDIAKESLKKGIPVATLLVRKGLISQEAIDVILNPFNMTNPGISGKELLPR</sequence>
<dbReference type="Gene3D" id="1.20.200.10">
    <property type="entry name" value="Fumarase/aspartase (Central domain)"/>
    <property type="match status" value="1"/>
</dbReference>
<dbReference type="FunFam" id="1.20.200.10:FF:000001">
    <property type="entry name" value="Fumarate hydratase, mitochondrial"/>
    <property type="match status" value="1"/>
</dbReference>
<dbReference type="Pfam" id="PF00206">
    <property type="entry name" value="Lyase_1"/>
    <property type="match status" value="1"/>
</dbReference>
<keyword evidence="1 4" id="KW-0456">Lyase</keyword>
<dbReference type="Proteomes" id="UP000006875">
    <property type="component" value="Plasmid pILYOP01"/>
</dbReference>
<dbReference type="PRINTS" id="PR00149">
    <property type="entry name" value="FUMRATELYASE"/>
</dbReference>
<dbReference type="EMBL" id="CP002282">
    <property type="protein sequence ID" value="ADO84326.1"/>
    <property type="molecule type" value="Genomic_DNA"/>
</dbReference>
<dbReference type="HOGENOM" id="CLU_021594_4_1_0"/>
<dbReference type="SUPFAM" id="SSF48557">
    <property type="entry name" value="L-aspartase-like"/>
    <property type="match status" value="1"/>
</dbReference>
<dbReference type="Gene3D" id="1.10.275.10">
    <property type="entry name" value="Fumarase/aspartase (N-terminal domain)"/>
    <property type="match status" value="1"/>
</dbReference>
<dbReference type="CDD" id="cd01357">
    <property type="entry name" value="Aspartase"/>
    <property type="match status" value="1"/>
</dbReference>
<geneLocation type="plasmid" evidence="4 5">
    <name>pILYOP01</name>
</geneLocation>
<dbReference type="GO" id="GO:0006099">
    <property type="term" value="P:tricarboxylic acid cycle"/>
    <property type="evidence" value="ECO:0007669"/>
    <property type="project" value="InterPro"/>
</dbReference>
<dbReference type="EC" id="4.3.1.1" evidence="4"/>
<dbReference type="PROSITE" id="PS00163">
    <property type="entry name" value="FUMARATE_LYASES"/>
    <property type="match status" value="1"/>
</dbReference>
<evidence type="ECO:0000256" key="1">
    <source>
        <dbReference type="ARBA" id="ARBA00023239"/>
    </source>
</evidence>
<dbReference type="KEGG" id="ipo:Ilyop_2567"/>
<dbReference type="GO" id="GO:0006531">
    <property type="term" value="P:aspartate metabolic process"/>
    <property type="evidence" value="ECO:0007669"/>
    <property type="project" value="TreeGrafter"/>
</dbReference>
<feature type="domain" description="Fumarate lyase N-terminal" evidence="2">
    <location>
        <begin position="13"/>
        <end position="341"/>
    </location>
</feature>
<dbReference type="Pfam" id="PF10415">
    <property type="entry name" value="FumaraseC_C"/>
    <property type="match status" value="1"/>
</dbReference>
<dbReference type="FunFam" id="1.10.40.30:FF:000002">
    <property type="entry name" value="Fumarate hydratase class II"/>
    <property type="match status" value="1"/>
</dbReference>
<dbReference type="GO" id="GO:0005829">
    <property type="term" value="C:cytosol"/>
    <property type="evidence" value="ECO:0007669"/>
    <property type="project" value="TreeGrafter"/>
</dbReference>
<name>E3HC00_ILYPC</name>
<evidence type="ECO:0000313" key="4">
    <source>
        <dbReference type="EMBL" id="ADO84326.1"/>
    </source>
</evidence>
<dbReference type="NCBIfam" id="NF008909">
    <property type="entry name" value="PRK12273.1"/>
    <property type="match status" value="1"/>
</dbReference>
<evidence type="ECO:0000259" key="2">
    <source>
        <dbReference type="Pfam" id="PF00206"/>
    </source>
</evidence>
<dbReference type="GO" id="GO:0008797">
    <property type="term" value="F:aspartate ammonia-lyase activity"/>
    <property type="evidence" value="ECO:0007669"/>
    <property type="project" value="UniProtKB-EC"/>
</dbReference>